<dbReference type="Pfam" id="PF00644">
    <property type="entry name" value="PARP"/>
    <property type="match status" value="1"/>
</dbReference>
<dbReference type="PROSITE" id="PS51059">
    <property type="entry name" value="PARP_CATALYTIC"/>
    <property type="match status" value="1"/>
</dbReference>
<dbReference type="Proteomes" id="UP000694580">
    <property type="component" value="Chromosome 17"/>
</dbReference>
<dbReference type="CDD" id="cd01341">
    <property type="entry name" value="ADP_ribosyl"/>
    <property type="match status" value="2"/>
</dbReference>
<evidence type="ECO:0000256" key="5">
    <source>
        <dbReference type="ARBA" id="ARBA00023027"/>
    </source>
</evidence>
<dbReference type="InterPro" id="IPR051838">
    <property type="entry name" value="ARTD_PARP"/>
</dbReference>
<gene>
    <name evidence="9" type="primary">LOC114767370</name>
</gene>
<name>A0AAY4D6K8_9TELE</name>
<dbReference type="Ensembl" id="ENSDCDT00010051136.1">
    <property type="protein sequence ID" value="ENSDCDP00010041190.1"/>
    <property type="gene ID" value="ENSDCDG00010024710.1"/>
</dbReference>
<dbReference type="GeneTree" id="ENSGT00950000183129"/>
<evidence type="ECO:0000313" key="9">
    <source>
        <dbReference type="Ensembl" id="ENSDCDP00010041190.1"/>
    </source>
</evidence>
<evidence type="ECO:0000259" key="8">
    <source>
        <dbReference type="PROSITE" id="PS51059"/>
    </source>
</evidence>
<dbReference type="FunFam" id="3.90.228.10:FF:000004">
    <property type="entry name" value="Poly [ADP-ribose] polymerase"/>
    <property type="match status" value="1"/>
</dbReference>
<dbReference type="EC" id="2.4.2.-" evidence="7"/>
<comment type="similarity">
    <text evidence="6">Belongs to the ARTD/PARP family.</text>
</comment>
<sequence>DEDSDGDSDCGEFLYGIQVRWDCGWGCAVVVMNVFVLFNREYGTIDDVDVDLQINIGFLDEEVASAWNVIRTEPIILRLRFSLSQYLDGPEPTVEVFQTSSKDRFGLGVQLKKILSTFISQQWKHLSNEFMRVQQKKRHSWFKAGGTIKKFRAGLSIFSPVANSRDEALSFNNNCDCGAFMRALVPCLQSVAVPGARSTVQITTKQLIELFFSSQALIHCKSVPTLEYGFLVQIMKYSEQRIPTLNEYCVVCDEQHVFQNCSMLKPAVCTRELCVFSFYTLGVMSGAAEDVATGAEVVDLLVVMCRAALESARKSIIFDPYPSVVDPSDPKSLAFNPKKKSYERLQKALDSVMSIREMTQGSYFEIKKQMDKMDPLCMLLLILCMHLSGVSFSPSDQQQLKFMHTSHQFLLLSSPPAKESRFRTARKIYGSTFAFHGSHIENWHSILRNGLVNASYTKLQLHGAAYGKGIYLSPISSISFGYSGKVASFEHDFVMMKAPRCLSFHSVITSKDLQKHGNIWVCPVSDHICTRFFFVYEDGQVGDANINTQEPNVQREILRVIGSHPT</sequence>
<evidence type="ECO:0000256" key="2">
    <source>
        <dbReference type="ARBA" id="ARBA00022679"/>
    </source>
</evidence>
<protein>
    <recommendedName>
        <fullName evidence="7">Poly [ADP-ribose] polymerase</fullName>
        <shortName evidence="7">PARP</shortName>
        <ecNumber evidence="7">2.4.2.-</ecNumber>
    </recommendedName>
</protein>
<organism evidence="9 10">
    <name type="scientific">Denticeps clupeoides</name>
    <name type="common">denticle herring</name>
    <dbReference type="NCBI Taxonomy" id="299321"/>
    <lineage>
        <taxon>Eukaryota</taxon>
        <taxon>Metazoa</taxon>
        <taxon>Chordata</taxon>
        <taxon>Craniata</taxon>
        <taxon>Vertebrata</taxon>
        <taxon>Euteleostomi</taxon>
        <taxon>Actinopterygii</taxon>
        <taxon>Neopterygii</taxon>
        <taxon>Teleostei</taxon>
        <taxon>Clupei</taxon>
        <taxon>Clupeiformes</taxon>
        <taxon>Denticipitoidei</taxon>
        <taxon>Denticipitidae</taxon>
        <taxon>Denticeps</taxon>
    </lineage>
</organism>
<dbReference type="GO" id="GO:0016779">
    <property type="term" value="F:nucleotidyltransferase activity"/>
    <property type="evidence" value="ECO:0007669"/>
    <property type="project" value="UniProtKB-KW"/>
</dbReference>
<reference evidence="9" key="3">
    <citation type="submission" date="2025-09" db="UniProtKB">
        <authorList>
            <consortium name="Ensembl"/>
        </authorList>
    </citation>
    <scope>IDENTIFICATION</scope>
</reference>
<proteinExistence type="inferred from homology"/>
<evidence type="ECO:0000256" key="3">
    <source>
        <dbReference type="ARBA" id="ARBA00022695"/>
    </source>
</evidence>
<dbReference type="Gene3D" id="3.90.228.10">
    <property type="match status" value="1"/>
</dbReference>
<evidence type="ECO:0000256" key="4">
    <source>
        <dbReference type="ARBA" id="ARBA00022765"/>
    </source>
</evidence>
<evidence type="ECO:0000256" key="1">
    <source>
        <dbReference type="ARBA" id="ARBA00022676"/>
    </source>
</evidence>
<keyword evidence="5 7" id="KW-0520">NAD</keyword>
<evidence type="ECO:0000313" key="10">
    <source>
        <dbReference type="Proteomes" id="UP000694580"/>
    </source>
</evidence>
<evidence type="ECO:0000256" key="7">
    <source>
        <dbReference type="RuleBase" id="RU362114"/>
    </source>
</evidence>
<reference evidence="9 10" key="1">
    <citation type="submission" date="2020-06" db="EMBL/GenBank/DDBJ databases">
        <authorList>
            <consortium name="Wellcome Sanger Institute Data Sharing"/>
        </authorList>
    </citation>
    <scope>NUCLEOTIDE SEQUENCE [LARGE SCALE GENOMIC DNA]</scope>
</reference>
<dbReference type="GO" id="GO:0003950">
    <property type="term" value="F:NAD+ poly-ADP-ribosyltransferase activity"/>
    <property type="evidence" value="ECO:0007669"/>
    <property type="project" value="UniProtKB-UniRule"/>
</dbReference>
<dbReference type="AlphaFoldDB" id="A0AAY4D6K8"/>
<evidence type="ECO:0000256" key="6">
    <source>
        <dbReference type="ARBA" id="ARBA00024347"/>
    </source>
</evidence>
<keyword evidence="10" id="KW-1185">Reference proteome</keyword>
<feature type="domain" description="PARP catalytic" evidence="8">
    <location>
        <begin position="357"/>
        <end position="566"/>
    </location>
</feature>
<dbReference type="SUPFAM" id="SSF56399">
    <property type="entry name" value="ADP-ribosylation"/>
    <property type="match status" value="1"/>
</dbReference>
<reference evidence="9" key="2">
    <citation type="submission" date="2025-08" db="UniProtKB">
        <authorList>
            <consortium name="Ensembl"/>
        </authorList>
    </citation>
    <scope>IDENTIFICATION</scope>
</reference>
<keyword evidence="1 7" id="KW-0328">Glycosyltransferase</keyword>
<keyword evidence="3" id="KW-0548">Nucleotidyltransferase</keyword>
<dbReference type="PANTHER" id="PTHR21328">
    <property type="entry name" value="POLY ADP-RIBOSE POLYMERASE FAMILY, MEMBER PARP"/>
    <property type="match status" value="1"/>
</dbReference>
<keyword evidence="4" id="KW-0013">ADP-ribosylation</keyword>
<dbReference type="InterPro" id="IPR012317">
    <property type="entry name" value="Poly(ADP-ribose)pol_cat_dom"/>
</dbReference>
<keyword evidence="2 7" id="KW-0808">Transferase</keyword>
<accession>A0AAY4D6K8</accession>